<dbReference type="EMBL" id="CP050485">
    <property type="protein sequence ID" value="QOG27409.1"/>
    <property type="molecule type" value="Genomic_DNA"/>
</dbReference>
<protein>
    <submittedName>
        <fullName evidence="10">V-type ATP synthase subunit I</fullName>
    </submittedName>
</protein>
<evidence type="ECO:0000256" key="6">
    <source>
        <dbReference type="ARBA" id="ARBA00023065"/>
    </source>
</evidence>
<feature type="transmembrane region" description="Helical" evidence="9">
    <location>
        <begin position="560"/>
        <end position="581"/>
    </location>
</feature>
<feature type="transmembrane region" description="Helical" evidence="9">
    <location>
        <begin position="443"/>
        <end position="466"/>
    </location>
</feature>
<evidence type="ECO:0000256" key="4">
    <source>
        <dbReference type="ARBA" id="ARBA00022692"/>
    </source>
</evidence>
<keyword evidence="8" id="KW-0175">Coiled coil</keyword>
<keyword evidence="7 9" id="KW-0472">Membrane</keyword>
<dbReference type="GO" id="GO:0051117">
    <property type="term" value="F:ATPase binding"/>
    <property type="evidence" value="ECO:0007669"/>
    <property type="project" value="TreeGrafter"/>
</dbReference>
<dbReference type="Proteomes" id="UP001241571">
    <property type="component" value="Unassembled WGS sequence"/>
</dbReference>
<dbReference type="PANTHER" id="PTHR11629:SF63">
    <property type="entry name" value="V-TYPE PROTON ATPASE SUBUNIT A"/>
    <property type="match status" value="1"/>
</dbReference>
<organism evidence="10 13">
    <name type="scientific">Enterococcus gallinarum</name>
    <dbReference type="NCBI Taxonomy" id="1353"/>
    <lineage>
        <taxon>Bacteria</taxon>
        <taxon>Bacillati</taxon>
        <taxon>Bacillota</taxon>
        <taxon>Bacilli</taxon>
        <taxon>Lactobacillales</taxon>
        <taxon>Enterococcaceae</taxon>
        <taxon>Enterococcus</taxon>
    </lineage>
</organism>
<evidence type="ECO:0000256" key="8">
    <source>
        <dbReference type="SAM" id="Coils"/>
    </source>
</evidence>
<dbReference type="Pfam" id="PF01496">
    <property type="entry name" value="V_ATPase_I"/>
    <property type="match status" value="1"/>
</dbReference>
<gene>
    <name evidence="11" type="ORF">EGM181_09200</name>
    <name evidence="10" type="ORF">QRX88_15950</name>
</gene>
<dbReference type="InterPro" id="IPR002490">
    <property type="entry name" value="V-ATPase_116kDa_su"/>
</dbReference>
<sequence>MAVTKLSKLTLIAPENHQERLLKKLQSLQMVEIEDVFENAENQPWLKEFFADYQQETATSYAETLRRIQEAILFIRRQGGSGKIREWQRQSLQLPAFEDSFQEQTVLTLVEQIEELQLQWQKNHEAMQAASQSETWGMEWQNLDVSLEEKELAFATFFCGSVESSHWEAISATLKQLDAVYLEMIYSDTKKTNFSCLYPKKLSAEVENVFQRYSVKKENTDSLKKPKVLLHEAQAKLRELADQRKQLANQIGTYKTKIACLQQAEEYFLTKEQRKMVRKRLVTGKHHTVLRGWVAQQDQQTLEKELADSFNGEVYCSFNEPTLEELTANQVPVKLQNASFIKPFEMLTEMYSLPKYDEIDPTPWMTPFYYVFFGMMVADLGYGGLMALVTTIGLHFFRLPKGTKRFMKLFQTLSVPTMIWGLIYGSFFGATLPFHLLSPAKDFMAIFGLSMIFGGIQLFTGLYLAAKENIRKKDFLAAVNQGFSWQGLLAGLLVAAAGNWLFTAPALVTLGLIIAGLSGLLIVIVPIIKGKSKVGGFFMGIYDLYGVTSYIGDFVSYSRLMALGISGGSIAAAFNLLVGYMPPVARFSVGIILLVILQALNIFLSLLSAYVHAARLQYVEFFGKFFTGGGRAFDTFKPSEKYVDFEKENGGKKDD</sequence>
<comment type="subcellular location">
    <subcellularLocation>
        <location evidence="1">Membrane</location>
        <topology evidence="1">Multi-pass membrane protein</topology>
    </subcellularLocation>
</comment>
<comment type="similarity">
    <text evidence="2">Belongs to the V-ATPase 116 kDa subunit family.</text>
</comment>
<evidence type="ECO:0000256" key="2">
    <source>
        <dbReference type="ARBA" id="ARBA00009904"/>
    </source>
</evidence>
<dbReference type="GO" id="GO:0046961">
    <property type="term" value="F:proton-transporting ATPase activity, rotational mechanism"/>
    <property type="evidence" value="ECO:0007669"/>
    <property type="project" value="InterPro"/>
</dbReference>
<dbReference type="PANTHER" id="PTHR11629">
    <property type="entry name" value="VACUOLAR PROTON ATPASES"/>
    <property type="match status" value="1"/>
</dbReference>
<dbReference type="GO" id="GO:0016471">
    <property type="term" value="C:vacuolar proton-transporting V-type ATPase complex"/>
    <property type="evidence" value="ECO:0007669"/>
    <property type="project" value="TreeGrafter"/>
</dbReference>
<dbReference type="GO" id="GO:0033179">
    <property type="term" value="C:proton-transporting V-type ATPase, V0 domain"/>
    <property type="evidence" value="ECO:0007669"/>
    <property type="project" value="InterPro"/>
</dbReference>
<accession>A0A2K3QSJ1</accession>
<evidence type="ECO:0000313" key="12">
    <source>
        <dbReference type="Proteomes" id="UP000516696"/>
    </source>
</evidence>
<evidence type="ECO:0000256" key="1">
    <source>
        <dbReference type="ARBA" id="ARBA00004141"/>
    </source>
</evidence>
<keyword evidence="6" id="KW-0406">Ion transport</keyword>
<reference evidence="11 12" key="1">
    <citation type="submission" date="2020-03" db="EMBL/GenBank/DDBJ databases">
        <title>Characterization of ganglioside-mimicking enterococci.</title>
        <authorList>
            <person name="Patry R.T."/>
            <person name="Nothaft H."/>
            <person name="Bridger R."/>
            <person name="Shajahan A."/>
            <person name="Huynh S."/>
            <person name="Sanchez S."/>
            <person name="Azadi P."/>
            <person name="Cooper K."/>
            <person name="Miller W.G."/>
            <person name="Parker C.T."/>
            <person name="Wells L."/>
            <person name="Szymanski C.M."/>
        </authorList>
    </citation>
    <scope>NUCLEOTIDE SEQUENCE [LARGE SCALE GENOMIC DNA]</scope>
    <source>
        <strain evidence="11 12">EGM181</strain>
    </source>
</reference>
<evidence type="ECO:0000256" key="9">
    <source>
        <dbReference type="SAM" id="Phobius"/>
    </source>
</evidence>
<keyword evidence="4 9" id="KW-0812">Transmembrane</keyword>
<evidence type="ECO:0000256" key="3">
    <source>
        <dbReference type="ARBA" id="ARBA00022448"/>
    </source>
</evidence>
<evidence type="ECO:0000313" key="13">
    <source>
        <dbReference type="Proteomes" id="UP001241571"/>
    </source>
</evidence>
<dbReference type="GO" id="GO:0007035">
    <property type="term" value="P:vacuolar acidification"/>
    <property type="evidence" value="ECO:0007669"/>
    <property type="project" value="TreeGrafter"/>
</dbReference>
<feature type="transmembrane region" description="Helical" evidence="9">
    <location>
        <begin position="508"/>
        <end position="528"/>
    </location>
</feature>
<evidence type="ECO:0000313" key="11">
    <source>
        <dbReference type="EMBL" id="QOG27409.1"/>
    </source>
</evidence>
<evidence type="ECO:0000256" key="5">
    <source>
        <dbReference type="ARBA" id="ARBA00022989"/>
    </source>
</evidence>
<evidence type="ECO:0000313" key="10">
    <source>
        <dbReference type="EMBL" id="MDL4937195.1"/>
    </source>
</evidence>
<feature type="transmembrane region" description="Helical" evidence="9">
    <location>
        <begin position="478"/>
        <end position="502"/>
    </location>
</feature>
<evidence type="ECO:0000256" key="7">
    <source>
        <dbReference type="ARBA" id="ARBA00023136"/>
    </source>
</evidence>
<keyword evidence="5 9" id="KW-1133">Transmembrane helix</keyword>
<keyword evidence="3" id="KW-0813">Transport</keyword>
<dbReference type="EMBL" id="JASUBT010000014">
    <property type="protein sequence ID" value="MDL4937195.1"/>
    <property type="molecule type" value="Genomic_DNA"/>
</dbReference>
<feature type="transmembrane region" description="Helical" evidence="9">
    <location>
        <begin position="587"/>
        <end position="611"/>
    </location>
</feature>
<dbReference type="Proteomes" id="UP000516696">
    <property type="component" value="Chromosome"/>
</dbReference>
<reference evidence="10 13" key="2">
    <citation type="submission" date="2023-06" db="EMBL/GenBank/DDBJ databases">
        <title>Acute promotion of culturable opportunistic pathogens and persistent increase of antibiotic resistance following antibiotic exposure in mouse gut microbiota.</title>
        <authorList>
            <person name="Li L."/>
            <person name="Wang B."/>
            <person name="Sun Y."/>
            <person name="Wang M."/>
            <person name="Xu H."/>
        </authorList>
    </citation>
    <scope>NUCLEOTIDE SEQUENCE [LARGE SCALE GENOMIC DNA]</scope>
    <source>
        <strain evidence="10 13">CRI2_2</strain>
    </source>
</reference>
<dbReference type="AlphaFoldDB" id="A0A2K3QSJ1"/>
<proteinExistence type="inferred from homology"/>
<feature type="coiled-coil region" evidence="8">
    <location>
        <begin position="230"/>
        <end position="257"/>
    </location>
</feature>
<name>A0A2K3QSJ1_ENTGA</name>
<dbReference type="RefSeq" id="WP_103301102.1">
    <property type="nucleotide sequence ID" value="NZ_BTSN01000005.1"/>
</dbReference>
<feature type="transmembrane region" description="Helical" evidence="9">
    <location>
        <begin position="368"/>
        <end position="397"/>
    </location>
</feature>